<dbReference type="Gene3D" id="2.160.20.10">
    <property type="entry name" value="Single-stranded right-handed beta-helix, Pectin lyase-like"/>
    <property type="match status" value="1"/>
</dbReference>
<dbReference type="SUPFAM" id="SSF49785">
    <property type="entry name" value="Galactose-binding domain-like"/>
    <property type="match status" value="1"/>
</dbReference>
<dbReference type="EMBL" id="JBHUFV010000043">
    <property type="protein sequence ID" value="MFD1935484.1"/>
    <property type="molecule type" value="Genomic_DNA"/>
</dbReference>
<comment type="caution">
    <text evidence="6">The sequence shown here is derived from an EMBL/GenBank/DDBJ whole genome shotgun (WGS) entry which is preliminary data.</text>
</comment>
<dbReference type="InterPro" id="IPR008979">
    <property type="entry name" value="Galactose-bd-like_sf"/>
</dbReference>
<dbReference type="PANTHER" id="PTHR31339">
    <property type="entry name" value="PECTIN LYASE-RELATED"/>
    <property type="match status" value="1"/>
</dbReference>
<dbReference type="Pfam" id="PF16990">
    <property type="entry name" value="CBM_35"/>
    <property type="match status" value="1"/>
</dbReference>
<protein>
    <submittedName>
        <fullName evidence="6">Glycosyl hydrolase family 28 protein</fullName>
    </submittedName>
</protein>
<keyword evidence="2 4" id="KW-0378">Hydrolase</keyword>
<organism evidence="6 7">
    <name type="scientific">Nonomuraea mangrovi</name>
    <dbReference type="NCBI Taxonomy" id="2316207"/>
    <lineage>
        <taxon>Bacteria</taxon>
        <taxon>Bacillati</taxon>
        <taxon>Actinomycetota</taxon>
        <taxon>Actinomycetes</taxon>
        <taxon>Streptosporangiales</taxon>
        <taxon>Streptosporangiaceae</taxon>
        <taxon>Nonomuraea</taxon>
    </lineage>
</organism>
<dbReference type="Proteomes" id="UP001597368">
    <property type="component" value="Unassembled WGS sequence"/>
</dbReference>
<reference evidence="7" key="1">
    <citation type="journal article" date="2019" name="Int. J. Syst. Evol. Microbiol.">
        <title>The Global Catalogue of Microorganisms (GCM) 10K type strain sequencing project: providing services to taxonomists for standard genome sequencing and annotation.</title>
        <authorList>
            <consortium name="The Broad Institute Genomics Platform"/>
            <consortium name="The Broad Institute Genome Sequencing Center for Infectious Disease"/>
            <person name="Wu L."/>
            <person name="Ma J."/>
        </authorList>
    </citation>
    <scope>NUCLEOTIDE SEQUENCE [LARGE SCALE GENOMIC DNA]</scope>
    <source>
        <strain evidence="7">ICMP 6774ER</strain>
    </source>
</reference>
<dbReference type="SUPFAM" id="SSF51126">
    <property type="entry name" value="Pectin lyase-like"/>
    <property type="match status" value="1"/>
</dbReference>
<dbReference type="InterPro" id="IPR051801">
    <property type="entry name" value="GH28_Enzymes"/>
</dbReference>
<gene>
    <name evidence="6" type="ORF">ACFSKW_28830</name>
</gene>
<feature type="domain" description="CBM6" evidence="5">
    <location>
        <begin position="472"/>
        <end position="593"/>
    </location>
</feature>
<dbReference type="Pfam" id="PF00295">
    <property type="entry name" value="Glyco_hydro_28"/>
    <property type="match status" value="1"/>
</dbReference>
<dbReference type="InterPro" id="IPR006311">
    <property type="entry name" value="TAT_signal"/>
</dbReference>
<accession>A0ABW4T2L9</accession>
<name>A0ABW4T2L9_9ACTN</name>
<evidence type="ECO:0000256" key="2">
    <source>
        <dbReference type="ARBA" id="ARBA00022801"/>
    </source>
</evidence>
<dbReference type="InterPro" id="IPR011050">
    <property type="entry name" value="Pectin_lyase_fold/virulence"/>
</dbReference>
<dbReference type="CDD" id="cd04082">
    <property type="entry name" value="CBM35_pectate_lyase-like"/>
    <property type="match status" value="1"/>
</dbReference>
<dbReference type="RefSeq" id="WP_379575600.1">
    <property type="nucleotide sequence ID" value="NZ_JBHUFV010000043.1"/>
</dbReference>
<evidence type="ECO:0000259" key="5">
    <source>
        <dbReference type="PROSITE" id="PS51175"/>
    </source>
</evidence>
<dbReference type="PROSITE" id="PS51318">
    <property type="entry name" value="TAT"/>
    <property type="match status" value="1"/>
</dbReference>
<evidence type="ECO:0000256" key="3">
    <source>
        <dbReference type="ARBA" id="ARBA00023295"/>
    </source>
</evidence>
<dbReference type="GO" id="GO:0016787">
    <property type="term" value="F:hydrolase activity"/>
    <property type="evidence" value="ECO:0007669"/>
    <property type="project" value="UniProtKB-KW"/>
</dbReference>
<evidence type="ECO:0000256" key="1">
    <source>
        <dbReference type="ARBA" id="ARBA00008834"/>
    </source>
</evidence>
<dbReference type="PANTHER" id="PTHR31339:SF9">
    <property type="entry name" value="PLASMIN AND FIBRONECTIN-BINDING PROTEIN A"/>
    <property type="match status" value="1"/>
</dbReference>
<sequence>MTGDTPSRREVLRAAVLATGAVALAGLAPARADAAAAASPWDEVPEILARIVPPTFPDRTFDITAYGAVGDNSTDCTAAFRDAIAACNAAGGGQVLVPAGTFRTGKIHLLSNVNLSVTGTIRFRTDPGSYLPNVFTRWEGIECYNYSPFIYADGRTNIAITGTGTIDGNAPAGEWSSWGGGGADRDQLRAWGASDYPVERRQFGAGHKLRPNMIGLYNCTNVLVEGLNLRNPAMWTLHPVYCANVTVRNVTFYSTNSQGDGCDPDSCTDVLITGCRFNTNDDCVPVKSGRDRDGRRVNRPSQNIVVQNCKFSGRWGGITIGSEMSGGVRKVFAEDCACNAADFPGRYPVKYALYVKTSFNRGGYVEDVHLRRFTGRNLERDAVYITMNYETSGSIPPTVRNFSVDGMTVSGGRSAYNLDGRSAQHIQNVTISNSTFTGMTNAGNIANYVDNLQLIGVSYNGRDISNTTPPGTRYEAENATISQGAVESNHAGFSGTGFVNGDNVAGSYTEWTVSGVAGAATLRVRYANGTTTSRPATIAVNGSTVTRDFPGTGAWSTWATASLPVTLNAGSNAIRITATTANGNPNLDYIEVAP</sequence>
<proteinExistence type="inferred from homology"/>
<evidence type="ECO:0000313" key="7">
    <source>
        <dbReference type="Proteomes" id="UP001597368"/>
    </source>
</evidence>
<keyword evidence="7" id="KW-1185">Reference proteome</keyword>
<dbReference type="Gene3D" id="2.60.120.260">
    <property type="entry name" value="Galactose-binding domain-like"/>
    <property type="match status" value="1"/>
</dbReference>
<dbReference type="InterPro" id="IPR012334">
    <property type="entry name" value="Pectin_lyas_fold"/>
</dbReference>
<evidence type="ECO:0000313" key="6">
    <source>
        <dbReference type="EMBL" id="MFD1935484.1"/>
    </source>
</evidence>
<keyword evidence="3 4" id="KW-0326">Glycosidase</keyword>
<dbReference type="InterPro" id="IPR005084">
    <property type="entry name" value="CBM6"/>
</dbReference>
<dbReference type="SMART" id="SM00710">
    <property type="entry name" value="PbH1"/>
    <property type="match status" value="6"/>
</dbReference>
<dbReference type="InterPro" id="IPR006626">
    <property type="entry name" value="PbH1"/>
</dbReference>
<comment type="similarity">
    <text evidence="1 4">Belongs to the glycosyl hydrolase 28 family.</text>
</comment>
<dbReference type="InterPro" id="IPR000743">
    <property type="entry name" value="Glyco_hydro_28"/>
</dbReference>
<dbReference type="PROSITE" id="PS51175">
    <property type="entry name" value="CBM6"/>
    <property type="match status" value="1"/>
</dbReference>
<evidence type="ECO:0000256" key="4">
    <source>
        <dbReference type="RuleBase" id="RU361169"/>
    </source>
</evidence>